<feature type="transmembrane region" description="Helical" evidence="10">
    <location>
        <begin position="51"/>
        <end position="72"/>
    </location>
</feature>
<dbReference type="NCBIfam" id="TIGR01525">
    <property type="entry name" value="ATPase-IB_hvy"/>
    <property type="match status" value="1"/>
</dbReference>
<evidence type="ECO:0000256" key="3">
    <source>
        <dbReference type="ARBA" id="ARBA00022692"/>
    </source>
</evidence>
<dbReference type="EC" id="7.2.2.12" evidence="8"/>
<dbReference type="PROSITE" id="PS51257">
    <property type="entry name" value="PROKAR_LIPOPROTEIN"/>
    <property type="match status" value="1"/>
</dbReference>
<dbReference type="PANTHER" id="PTHR48085">
    <property type="entry name" value="CADMIUM/ZINC-TRANSPORTING ATPASE HMA2-RELATED"/>
    <property type="match status" value="1"/>
</dbReference>
<keyword evidence="3 10" id="KW-0812">Transmembrane</keyword>
<evidence type="ECO:0000256" key="4">
    <source>
        <dbReference type="ARBA" id="ARBA00022723"/>
    </source>
</evidence>
<dbReference type="PANTHER" id="PTHR48085:SF5">
    <property type="entry name" value="CADMIUM_ZINC-TRANSPORTING ATPASE HMA4-RELATED"/>
    <property type="match status" value="1"/>
</dbReference>
<keyword evidence="10" id="KW-1003">Cell membrane</keyword>
<dbReference type="Gene3D" id="3.40.1110.10">
    <property type="entry name" value="Calcium-transporting ATPase, cytoplasmic domain N"/>
    <property type="match status" value="1"/>
</dbReference>
<evidence type="ECO:0000256" key="8">
    <source>
        <dbReference type="ARBA" id="ARBA00039097"/>
    </source>
</evidence>
<evidence type="ECO:0000256" key="7">
    <source>
        <dbReference type="ARBA" id="ARBA00023136"/>
    </source>
</evidence>
<keyword evidence="10" id="KW-0547">Nucleotide-binding</keyword>
<dbReference type="Proteomes" id="UP001165366">
    <property type="component" value="Unassembled WGS sequence"/>
</dbReference>
<dbReference type="NCBIfam" id="TIGR01494">
    <property type="entry name" value="ATPase_P-type"/>
    <property type="match status" value="1"/>
</dbReference>
<dbReference type="Gene3D" id="3.40.50.1000">
    <property type="entry name" value="HAD superfamily/HAD-like"/>
    <property type="match status" value="1"/>
</dbReference>
<feature type="transmembrane region" description="Helical" evidence="10">
    <location>
        <begin position="310"/>
        <end position="331"/>
    </location>
</feature>
<keyword evidence="13" id="KW-1185">Reference proteome</keyword>
<keyword evidence="4 10" id="KW-0479">Metal-binding</keyword>
<dbReference type="PRINTS" id="PR00941">
    <property type="entry name" value="CDATPASE"/>
</dbReference>
<keyword evidence="6 10" id="KW-1133">Transmembrane helix</keyword>
<dbReference type="InterPro" id="IPR001757">
    <property type="entry name" value="P_typ_ATPase"/>
</dbReference>
<dbReference type="InterPro" id="IPR023298">
    <property type="entry name" value="ATPase_P-typ_TM_dom_sf"/>
</dbReference>
<evidence type="ECO:0000313" key="13">
    <source>
        <dbReference type="Proteomes" id="UP001165366"/>
    </source>
</evidence>
<dbReference type="PRINTS" id="PR00119">
    <property type="entry name" value="CATATPASE"/>
</dbReference>
<dbReference type="PROSITE" id="PS00154">
    <property type="entry name" value="ATPASE_E1_E2"/>
    <property type="match status" value="1"/>
</dbReference>
<keyword evidence="10" id="KW-0067">ATP-binding</keyword>
<dbReference type="RefSeq" id="WP_237853406.1">
    <property type="nucleotide sequence ID" value="NZ_JAKLWS010000008.1"/>
</dbReference>
<dbReference type="EMBL" id="JAKLWS010000008">
    <property type="protein sequence ID" value="MCG2588566.1"/>
    <property type="molecule type" value="Genomic_DNA"/>
</dbReference>
<reference evidence="12" key="1">
    <citation type="submission" date="2022-01" db="EMBL/GenBank/DDBJ databases">
        <authorList>
            <person name="Wang Y."/>
        </authorList>
    </citation>
    <scope>NUCLEOTIDE SEQUENCE</scope>
    <source>
        <strain evidence="12">WB101</strain>
    </source>
</reference>
<evidence type="ECO:0000256" key="2">
    <source>
        <dbReference type="ARBA" id="ARBA00006024"/>
    </source>
</evidence>
<dbReference type="NCBIfam" id="TIGR01512">
    <property type="entry name" value="ATPase-IB2_Cd"/>
    <property type="match status" value="1"/>
</dbReference>
<dbReference type="SUPFAM" id="SSF81665">
    <property type="entry name" value="Calcium ATPase, transmembrane domain M"/>
    <property type="match status" value="1"/>
</dbReference>
<dbReference type="InterPro" id="IPR051014">
    <property type="entry name" value="Cation_Transport_ATPase_IB"/>
</dbReference>
<dbReference type="InterPro" id="IPR023214">
    <property type="entry name" value="HAD_sf"/>
</dbReference>
<dbReference type="SUPFAM" id="SSF81653">
    <property type="entry name" value="Calcium ATPase, transduction domain A"/>
    <property type="match status" value="1"/>
</dbReference>
<dbReference type="SUPFAM" id="SSF56784">
    <property type="entry name" value="HAD-like"/>
    <property type="match status" value="1"/>
</dbReference>
<comment type="similarity">
    <text evidence="2 10">Belongs to the cation transport ATPase (P-type) (TC 3.A.3) family. Type IB subfamily.</text>
</comment>
<name>A0ABS9KCI8_9BACT</name>
<feature type="transmembrane region" description="Helical" evidence="10">
    <location>
        <begin position="639"/>
        <end position="657"/>
    </location>
</feature>
<accession>A0ABS9KCI8</accession>
<dbReference type="InterPro" id="IPR059000">
    <property type="entry name" value="ATPase_P-type_domA"/>
</dbReference>
<gene>
    <name evidence="12" type="primary">cadA</name>
    <name evidence="12" type="ORF">L6773_08325</name>
</gene>
<dbReference type="SFLD" id="SFLDF00027">
    <property type="entry name" value="p-type_atpase"/>
    <property type="match status" value="1"/>
</dbReference>
<comment type="subcellular location">
    <subcellularLocation>
        <location evidence="10">Cell membrane</location>
    </subcellularLocation>
    <subcellularLocation>
        <location evidence="1">Membrane</location>
    </subcellularLocation>
</comment>
<dbReference type="InterPro" id="IPR008250">
    <property type="entry name" value="ATPase_P-typ_transduc_dom_A_sf"/>
</dbReference>
<reference evidence="12" key="2">
    <citation type="submission" date="2024-05" db="EMBL/GenBank/DDBJ databases">
        <title>Rhodohalobacter halophilus gen. nov., sp. nov., a moderately halophilic member of the family Balneolaceae.</title>
        <authorList>
            <person name="Xia J."/>
        </authorList>
    </citation>
    <scope>NUCLEOTIDE SEQUENCE</scope>
    <source>
        <strain evidence="12">WB101</strain>
    </source>
</reference>
<dbReference type="InterPro" id="IPR027256">
    <property type="entry name" value="P-typ_ATPase_IB"/>
</dbReference>
<dbReference type="SFLD" id="SFLDG00002">
    <property type="entry name" value="C1.7:_P-type_atpase_like"/>
    <property type="match status" value="1"/>
</dbReference>
<feature type="domain" description="P-type ATPase A" evidence="11">
    <location>
        <begin position="160"/>
        <end position="259"/>
    </location>
</feature>
<dbReference type="SFLD" id="SFLDS00003">
    <property type="entry name" value="Haloacid_Dehalogenase"/>
    <property type="match status" value="1"/>
</dbReference>
<evidence type="ECO:0000256" key="9">
    <source>
        <dbReference type="ARBA" id="ARBA00047308"/>
    </source>
</evidence>
<evidence type="ECO:0000256" key="10">
    <source>
        <dbReference type="RuleBase" id="RU362081"/>
    </source>
</evidence>
<comment type="caution">
    <text evidence="12">The sequence shown here is derived from an EMBL/GenBank/DDBJ whole genome shotgun (WGS) entry which is preliminary data.</text>
</comment>
<dbReference type="InterPro" id="IPR023299">
    <property type="entry name" value="ATPase_P-typ_cyto_dom_N"/>
</dbReference>
<sequence length="663" mass="72651">MNKSIDTSDSCCTPQPQNASQGCCCSGSLHDADHKTTDDSSSYIKDHWQPLVSFLMLVIGLILDAFIQPSWFSEPVRIGWYGLAYLPVGLPVLKQGYNQLKKGDLFTEFFLMGIATIGAFLIGEYPEGVAVMLFYSVGEAFQLRAVQKARGNIKALLDIRPKTALLKRDDAFEIVHPKDVQIGDIIQVRPGERIPLDGILLTESTSFDTSAITGESKPRQFQKDEKVLSGFINQDQLIEIEVISTYENNSITQILKMVQEAASRKSKTEQFIRSFARVYTPIVVLLATLLVLTPWFFVDNYLFEEWFYRGLVFLVISCPCALVISIPLGYFGGIGAASRNGILVKGSNYLDALKSVKTVVFDKTGTLTKGVFAVQEFQSFGHDKDQLYSYLHAAEKNSTHPIAKAITDFTKHNNGSSLKVSEQSEIPGHGIQANVDDSKILIGNKKLMDLKNIDLNGYSNGSNETLIHLAVDGKHAGLLTISDKVKEDSANAIQKIRNLGVERTFMLSGDLKSEADRIGNLLNIDQVFGELLPEDKAEKFEEIKIQYQGTTAFVGDGINDAPVLALSDIGIAMGAMGSDAAIETADVVIQTDQPSKIATAIKIAKKTRNIVWQNIGLAMGVKGIVLFMGAIGIATLWEAVFADVGVALLAVLNAVRIQRMDFD</sequence>
<evidence type="ECO:0000256" key="1">
    <source>
        <dbReference type="ARBA" id="ARBA00004370"/>
    </source>
</evidence>
<dbReference type="InterPro" id="IPR036412">
    <property type="entry name" value="HAD-like_sf"/>
</dbReference>
<protein>
    <recommendedName>
        <fullName evidence="8">P-type Zn(2+) transporter</fullName>
        <ecNumber evidence="8">7.2.2.12</ecNumber>
    </recommendedName>
</protein>
<comment type="catalytic activity">
    <reaction evidence="9">
        <text>Zn(2+)(in) + ATP + H2O = Zn(2+)(out) + ADP + phosphate + H(+)</text>
        <dbReference type="Rhea" id="RHEA:20621"/>
        <dbReference type="ChEBI" id="CHEBI:15377"/>
        <dbReference type="ChEBI" id="CHEBI:15378"/>
        <dbReference type="ChEBI" id="CHEBI:29105"/>
        <dbReference type="ChEBI" id="CHEBI:30616"/>
        <dbReference type="ChEBI" id="CHEBI:43474"/>
        <dbReference type="ChEBI" id="CHEBI:456216"/>
        <dbReference type="EC" id="7.2.2.12"/>
    </reaction>
</comment>
<feature type="transmembrane region" description="Helical" evidence="10">
    <location>
        <begin position="611"/>
        <end position="633"/>
    </location>
</feature>
<keyword evidence="5" id="KW-1278">Translocase</keyword>
<evidence type="ECO:0000256" key="5">
    <source>
        <dbReference type="ARBA" id="ARBA00022967"/>
    </source>
</evidence>
<dbReference type="Pfam" id="PF00122">
    <property type="entry name" value="E1-E2_ATPase"/>
    <property type="match status" value="1"/>
</dbReference>
<keyword evidence="7 10" id="KW-0472">Membrane</keyword>
<dbReference type="InterPro" id="IPR044492">
    <property type="entry name" value="P_typ_ATPase_HD_dom"/>
</dbReference>
<evidence type="ECO:0000256" key="6">
    <source>
        <dbReference type="ARBA" id="ARBA00022989"/>
    </source>
</evidence>
<evidence type="ECO:0000259" key="11">
    <source>
        <dbReference type="Pfam" id="PF00122"/>
    </source>
</evidence>
<evidence type="ECO:0000313" key="12">
    <source>
        <dbReference type="EMBL" id="MCG2588566.1"/>
    </source>
</evidence>
<organism evidence="12 13">
    <name type="scientific">Rhodohalobacter sulfatireducens</name>
    <dbReference type="NCBI Taxonomy" id="2911366"/>
    <lineage>
        <taxon>Bacteria</taxon>
        <taxon>Pseudomonadati</taxon>
        <taxon>Balneolota</taxon>
        <taxon>Balneolia</taxon>
        <taxon>Balneolales</taxon>
        <taxon>Balneolaceae</taxon>
        <taxon>Rhodohalobacter</taxon>
    </lineage>
</organism>
<dbReference type="Gene3D" id="2.70.150.10">
    <property type="entry name" value="Calcium-transporting ATPase, cytoplasmic transduction domain A"/>
    <property type="match status" value="1"/>
</dbReference>
<dbReference type="Pfam" id="PF00702">
    <property type="entry name" value="Hydrolase"/>
    <property type="match status" value="1"/>
</dbReference>
<feature type="transmembrane region" description="Helical" evidence="10">
    <location>
        <begin position="274"/>
        <end position="298"/>
    </location>
</feature>
<dbReference type="InterPro" id="IPR018303">
    <property type="entry name" value="ATPase_P-typ_P_site"/>
</dbReference>
<proteinExistence type="inferred from homology"/>